<accession>A0A0L9VK25</accession>
<dbReference type="Proteomes" id="UP000053144">
    <property type="component" value="Chromosome 10"/>
</dbReference>
<dbReference type="Gramene" id="KOM55401">
    <property type="protein sequence ID" value="KOM55401"/>
    <property type="gene ID" value="LR48_Vigan10g129300"/>
</dbReference>
<dbReference type="STRING" id="3914.A0A0L9VK25"/>
<proteinExistence type="predicted"/>
<dbReference type="AlphaFoldDB" id="A0A0L9VK25"/>
<reference evidence="3" key="1">
    <citation type="journal article" date="2015" name="Proc. Natl. Acad. Sci. U.S.A.">
        <title>Genome sequencing of adzuki bean (Vigna angularis) provides insight into high starch and low fat accumulation and domestication.</title>
        <authorList>
            <person name="Yang K."/>
            <person name="Tian Z."/>
            <person name="Chen C."/>
            <person name="Luo L."/>
            <person name="Zhao B."/>
            <person name="Wang Z."/>
            <person name="Yu L."/>
            <person name="Li Y."/>
            <person name="Sun Y."/>
            <person name="Li W."/>
            <person name="Chen Y."/>
            <person name="Li Y."/>
            <person name="Zhang Y."/>
            <person name="Ai D."/>
            <person name="Zhao J."/>
            <person name="Shang C."/>
            <person name="Ma Y."/>
            <person name="Wu B."/>
            <person name="Wang M."/>
            <person name="Gao L."/>
            <person name="Sun D."/>
            <person name="Zhang P."/>
            <person name="Guo F."/>
            <person name="Wang W."/>
            <person name="Li Y."/>
            <person name="Wang J."/>
            <person name="Varshney R.K."/>
            <person name="Wang J."/>
            <person name="Ling H.Q."/>
            <person name="Wan P."/>
        </authorList>
    </citation>
    <scope>NUCLEOTIDE SEQUENCE</scope>
    <source>
        <strain evidence="3">cv. Jingnong 6</strain>
    </source>
</reference>
<sequence length="205" mass="23013">MGFFYERLFGPVDFFGPNPRGLGPNHVRRTKLTGLGLMSTLVLLIVVSIDKYDVEKHRDSNVYGDDAFTRLYASVDADIEELLQKVETTSKEKGKASAVAINAEICRTNARLLVAVKGIEADLAVKANEDFASKRQQFSLLCYWGDFIVLCVLAQVKTDKDLVDTLVQHVENADRLFQEIQDLQKQVEDLEDKLDFRGRGLRTGA</sequence>
<evidence type="ECO:0000256" key="1">
    <source>
        <dbReference type="SAM" id="Coils"/>
    </source>
</evidence>
<name>A0A0L9VK25_PHAAN</name>
<feature type="coiled-coil region" evidence="1">
    <location>
        <begin position="166"/>
        <end position="193"/>
    </location>
</feature>
<keyword evidence="1" id="KW-0175">Coiled coil</keyword>
<organism evidence="2 3">
    <name type="scientific">Phaseolus angularis</name>
    <name type="common">Azuki bean</name>
    <name type="synonym">Vigna angularis</name>
    <dbReference type="NCBI Taxonomy" id="3914"/>
    <lineage>
        <taxon>Eukaryota</taxon>
        <taxon>Viridiplantae</taxon>
        <taxon>Streptophyta</taxon>
        <taxon>Embryophyta</taxon>
        <taxon>Tracheophyta</taxon>
        <taxon>Spermatophyta</taxon>
        <taxon>Magnoliopsida</taxon>
        <taxon>eudicotyledons</taxon>
        <taxon>Gunneridae</taxon>
        <taxon>Pentapetalae</taxon>
        <taxon>rosids</taxon>
        <taxon>fabids</taxon>
        <taxon>Fabales</taxon>
        <taxon>Fabaceae</taxon>
        <taxon>Papilionoideae</taxon>
        <taxon>50 kb inversion clade</taxon>
        <taxon>NPAAA clade</taxon>
        <taxon>indigoferoid/millettioid clade</taxon>
        <taxon>Phaseoleae</taxon>
        <taxon>Vigna</taxon>
    </lineage>
</organism>
<gene>
    <name evidence="2" type="ORF">LR48_Vigan10g129300</name>
</gene>
<evidence type="ECO:0000313" key="3">
    <source>
        <dbReference type="Proteomes" id="UP000053144"/>
    </source>
</evidence>
<evidence type="ECO:0000313" key="2">
    <source>
        <dbReference type="EMBL" id="KOM55401.1"/>
    </source>
</evidence>
<protein>
    <submittedName>
        <fullName evidence="2">Uncharacterized protein</fullName>
    </submittedName>
</protein>
<dbReference type="EMBL" id="CM003380">
    <property type="protein sequence ID" value="KOM55401.1"/>
    <property type="molecule type" value="Genomic_DNA"/>
</dbReference>